<dbReference type="EMBL" id="CP104013">
    <property type="protein sequence ID" value="UYP45108.1"/>
    <property type="molecule type" value="Genomic_DNA"/>
</dbReference>
<dbReference type="SUPFAM" id="SSF55729">
    <property type="entry name" value="Acyl-CoA N-acyltransferases (Nat)"/>
    <property type="match status" value="1"/>
</dbReference>
<evidence type="ECO:0000313" key="2">
    <source>
        <dbReference type="EMBL" id="UYP45108.1"/>
    </source>
</evidence>
<dbReference type="Proteomes" id="UP001208689">
    <property type="component" value="Chromosome"/>
</dbReference>
<dbReference type="Pfam" id="PF13302">
    <property type="entry name" value="Acetyltransf_3"/>
    <property type="match status" value="1"/>
</dbReference>
<name>A0ABY6HP58_9ARCH</name>
<dbReference type="InterPro" id="IPR000182">
    <property type="entry name" value="GNAT_dom"/>
</dbReference>
<evidence type="ECO:0000313" key="3">
    <source>
        <dbReference type="Proteomes" id="UP001208689"/>
    </source>
</evidence>
<dbReference type="InterPro" id="IPR051531">
    <property type="entry name" value="N-acetyltransferase"/>
</dbReference>
<protein>
    <recommendedName>
        <fullName evidence="1">N-acetyltransferase domain-containing protein</fullName>
    </recommendedName>
</protein>
<gene>
    <name evidence="2" type="ORF">NEF87_001393</name>
</gene>
<dbReference type="PROSITE" id="PS51186">
    <property type="entry name" value="GNAT"/>
    <property type="match status" value="1"/>
</dbReference>
<dbReference type="InterPro" id="IPR016181">
    <property type="entry name" value="Acyl_CoA_acyltransferase"/>
</dbReference>
<accession>A0ABY6HP58</accession>
<dbReference type="PANTHER" id="PTHR43792">
    <property type="entry name" value="GNAT FAMILY, PUTATIVE (AFU_ORTHOLOGUE AFUA_3G00765)-RELATED-RELATED"/>
    <property type="match status" value="1"/>
</dbReference>
<sequence>MGIRRNLTRKSYRKKHAILGENIILKKTGIEHTRGLYEQVVSPGVMDNLTINIDDIEEFRRYIIFITNQWKMNQDFTYTIIENKTQMIVGQISIYNISFSHKRGEIGIWIGNSYWKRGYGSEALHLITDHAFGDLFINRLQCHIFTTNQRSIALFEKMDFQREGLNRQFVLKEEKFRDVFCYSLLAEQWEKKKKKSS</sequence>
<organism evidence="2 3">
    <name type="scientific">Candidatus Lokiarchaeum ossiferum</name>
    <dbReference type="NCBI Taxonomy" id="2951803"/>
    <lineage>
        <taxon>Archaea</taxon>
        <taxon>Promethearchaeati</taxon>
        <taxon>Promethearchaeota</taxon>
        <taxon>Promethearchaeia</taxon>
        <taxon>Promethearchaeales</taxon>
        <taxon>Promethearchaeaceae</taxon>
        <taxon>Candidatus Lokiarchaeum</taxon>
    </lineage>
</organism>
<feature type="domain" description="N-acetyltransferase" evidence="1">
    <location>
        <begin position="38"/>
        <end position="187"/>
    </location>
</feature>
<evidence type="ECO:0000259" key="1">
    <source>
        <dbReference type="PROSITE" id="PS51186"/>
    </source>
</evidence>
<keyword evidence="3" id="KW-1185">Reference proteome</keyword>
<proteinExistence type="predicted"/>
<dbReference type="Gene3D" id="3.40.630.30">
    <property type="match status" value="1"/>
</dbReference>
<reference evidence="2" key="1">
    <citation type="submission" date="2022-09" db="EMBL/GenBank/DDBJ databases">
        <title>Actin cytoskeleton and complex cell architecture in an #Asgard archaeon.</title>
        <authorList>
            <person name="Ponce Toledo R.I."/>
            <person name="Schleper C."/>
            <person name="Rodrigues Oliveira T."/>
            <person name="Wollweber F."/>
            <person name="Xu J."/>
            <person name="Rittmann S."/>
            <person name="Klingl A."/>
            <person name="Pilhofer M."/>
        </authorList>
    </citation>
    <scope>NUCLEOTIDE SEQUENCE</scope>
    <source>
        <strain evidence="2">B-35</strain>
    </source>
</reference>